<dbReference type="InterPro" id="IPR009887">
    <property type="entry name" value="ANKH"/>
</dbReference>
<keyword evidence="3 6" id="KW-0812">Transmembrane</keyword>
<feature type="transmembrane region" description="Helical" evidence="6">
    <location>
        <begin position="44"/>
        <end position="70"/>
    </location>
</feature>
<protein>
    <submittedName>
        <fullName evidence="7">Uncharacterized protein</fullName>
    </submittedName>
</protein>
<comment type="subcellular location">
    <subcellularLocation>
        <location evidence="1">Membrane</location>
        <topology evidence="1">Multi-pass membrane protein</topology>
    </subcellularLocation>
</comment>
<dbReference type="GO" id="GO:0005315">
    <property type="term" value="F:phosphate transmembrane transporter activity"/>
    <property type="evidence" value="ECO:0007669"/>
    <property type="project" value="InterPro"/>
</dbReference>
<name>A0A956RQZ7_UNCEI</name>
<dbReference type="GO" id="GO:0035435">
    <property type="term" value="P:phosphate ion transmembrane transport"/>
    <property type="evidence" value="ECO:0007669"/>
    <property type="project" value="InterPro"/>
</dbReference>
<evidence type="ECO:0000256" key="3">
    <source>
        <dbReference type="ARBA" id="ARBA00022692"/>
    </source>
</evidence>
<comment type="caution">
    <text evidence="7">The sequence shown here is derived from an EMBL/GenBank/DDBJ whole genome shotgun (WGS) entry which is preliminary data.</text>
</comment>
<evidence type="ECO:0000256" key="1">
    <source>
        <dbReference type="ARBA" id="ARBA00004141"/>
    </source>
</evidence>
<sequence>MLRSSDILRFYLPLVLTSQMMTLSGPIINVGIGRSADPTIEFAGYWLGFAVLLFLESPCLSVQQISATLIGNTPSIPRLIRVALSFGVLSTLLILTVALIDPVSAWIFRTVVPTTPRVAEVARTVLLLQSPIPLLLCLRGLANGFAIRQKRTDLVARATVVRLVTLSLGVGLFVAGASGSGAIAGAVALVTGIALETATVLWSVSRKARTAWHQTTVGSPAPYRFILRVALPLVVAGTTWTALRPIINAALGTLPDPERAQAGFGVVLPFVLATCSPLWIMHNVTLVLPRSVRDLRIVARFAAGTSLFFALLVLLVTWTGLRHWLLRDVFGLNDALAADVTPAIRIVAVEPFLLAGRGFAQGIL</sequence>
<feature type="transmembrane region" description="Helical" evidence="6">
    <location>
        <begin position="82"/>
        <end position="109"/>
    </location>
</feature>
<keyword evidence="5 6" id="KW-0472">Membrane</keyword>
<reference evidence="7" key="2">
    <citation type="journal article" date="2021" name="Microbiome">
        <title>Successional dynamics and alternative stable states in a saline activated sludge microbial community over 9 years.</title>
        <authorList>
            <person name="Wang Y."/>
            <person name="Ye J."/>
            <person name="Ju F."/>
            <person name="Liu L."/>
            <person name="Boyd J.A."/>
            <person name="Deng Y."/>
            <person name="Parks D.H."/>
            <person name="Jiang X."/>
            <person name="Yin X."/>
            <person name="Woodcroft B.J."/>
            <person name="Tyson G.W."/>
            <person name="Hugenholtz P."/>
            <person name="Polz M.F."/>
            <person name="Zhang T."/>
        </authorList>
    </citation>
    <scope>NUCLEOTIDE SEQUENCE</scope>
    <source>
        <strain evidence="7">HKST-UBA01</strain>
    </source>
</reference>
<gene>
    <name evidence="7" type="ORF">KC729_17515</name>
</gene>
<organism evidence="7 8">
    <name type="scientific">Eiseniibacteriota bacterium</name>
    <dbReference type="NCBI Taxonomy" id="2212470"/>
    <lineage>
        <taxon>Bacteria</taxon>
        <taxon>Candidatus Eiseniibacteriota</taxon>
    </lineage>
</organism>
<reference evidence="7" key="1">
    <citation type="submission" date="2020-04" db="EMBL/GenBank/DDBJ databases">
        <authorList>
            <person name="Zhang T."/>
        </authorList>
    </citation>
    <scope>NUCLEOTIDE SEQUENCE</scope>
    <source>
        <strain evidence="7">HKST-UBA01</strain>
    </source>
</reference>
<dbReference type="GO" id="GO:0030504">
    <property type="term" value="F:inorganic diphosphate transmembrane transporter activity"/>
    <property type="evidence" value="ECO:0007669"/>
    <property type="project" value="TreeGrafter"/>
</dbReference>
<evidence type="ECO:0000313" key="7">
    <source>
        <dbReference type="EMBL" id="MCA9729490.1"/>
    </source>
</evidence>
<keyword evidence="4 6" id="KW-1133">Transmembrane helix</keyword>
<dbReference type="GO" id="GO:0005886">
    <property type="term" value="C:plasma membrane"/>
    <property type="evidence" value="ECO:0007669"/>
    <property type="project" value="TreeGrafter"/>
</dbReference>
<feature type="transmembrane region" description="Helical" evidence="6">
    <location>
        <begin position="121"/>
        <end position="142"/>
    </location>
</feature>
<feature type="transmembrane region" description="Helical" evidence="6">
    <location>
        <begin position="301"/>
        <end position="321"/>
    </location>
</feature>
<dbReference type="AlphaFoldDB" id="A0A956RQZ7"/>
<evidence type="ECO:0000256" key="5">
    <source>
        <dbReference type="ARBA" id="ARBA00023136"/>
    </source>
</evidence>
<evidence type="ECO:0000256" key="6">
    <source>
        <dbReference type="SAM" id="Phobius"/>
    </source>
</evidence>
<evidence type="ECO:0000256" key="4">
    <source>
        <dbReference type="ARBA" id="ARBA00022989"/>
    </source>
</evidence>
<feature type="transmembrane region" description="Helical" evidence="6">
    <location>
        <begin position="182"/>
        <end position="204"/>
    </location>
</feature>
<feature type="transmembrane region" description="Helical" evidence="6">
    <location>
        <begin position="225"/>
        <end position="243"/>
    </location>
</feature>
<dbReference type="Proteomes" id="UP000697710">
    <property type="component" value="Unassembled WGS sequence"/>
</dbReference>
<feature type="non-terminal residue" evidence="7">
    <location>
        <position position="364"/>
    </location>
</feature>
<feature type="transmembrane region" description="Helical" evidence="6">
    <location>
        <begin position="12"/>
        <end position="32"/>
    </location>
</feature>
<dbReference type="PANTHER" id="PTHR28384">
    <property type="entry name" value="PROGRESSIVE ANKYLOSIS PROTEIN HOMOLOG"/>
    <property type="match status" value="1"/>
</dbReference>
<dbReference type="EMBL" id="JAGQHR010000718">
    <property type="protein sequence ID" value="MCA9729490.1"/>
    <property type="molecule type" value="Genomic_DNA"/>
</dbReference>
<feature type="transmembrane region" description="Helical" evidence="6">
    <location>
        <begin position="154"/>
        <end position="176"/>
    </location>
</feature>
<proteinExistence type="predicted"/>
<dbReference type="PANTHER" id="PTHR28384:SF1">
    <property type="entry name" value="PROGRESSIVE ANKYLOSIS PROTEIN HOMOLOG"/>
    <property type="match status" value="1"/>
</dbReference>
<evidence type="ECO:0000313" key="8">
    <source>
        <dbReference type="Proteomes" id="UP000697710"/>
    </source>
</evidence>
<accession>A0A956RQZ7</accession>
<evidence type="ECO:0000256" key="2">
    <source>
        <dbReference type="ARBA" id="ARBA00022448"/>
    </source>
</evidence>
<feature type="transmembrane region" description="Helical" evidence="6">
    <location>
        <begin position="263"/>
        <end position="280"/>
    </location>
</feature>
<keyword evidence="2" id="KW-0813">Transport</keyword>